<organism evidence="2 3">
    <name type="scientific">Ataeniobius toweri</name>
    <dbReference type="NCBI Taxonomy" id="208326"/>
    <lineage>
        <taxon>Eukaryota</taxon>
        <taxon>Metazoa</taxon>
        <taxon>Chordata</taxon>
        <taxon>Craniata</taxon>
        <taxon>Vertebrata</taxon>
        <taxon>Euteleostomi</taxon>
        <taxon>Actinopterygii</taxon>
        <taxon>Neopterygii</taxon>
        <taxon>Teleostei</taxon>
        <taxon>Neoteleostei</taxon>
        <taxon>Acanthomorphata</taxon>
        <taxon>Ovalentaria</taxon>
        <taxon>Atherinomorphae</taxon>
        <taxon>Cyprinodontiformes</taxon>
        <taxon>Goodeidae</taxon>
        <taxon>Ataeniobius</taxon>
    </lineage>
</organism>
<dbReference type="PANTHER" id="PTHR33480">
    <property type="entry name" value="SET DOMAIN-CONTAINING PROTEIN-RELATED"/>
    <property type="match status" value="1"/>
</dbReference>
<gene>
    <name evidence="2" type="ORF">ATANTOWER_017030</name>
</gene>
<sequence length="180" mass="19956">MSDDDMSDKDYIPNSESAESDEESAVSIPLQSIKSEDGQIQGNPTVPDLTLFLPVSSDVVVPSTSKCRPLLNTDNVGDGTLETSSQARSIKDSNDKPKSQKELYKQESSQQIMGVKNYCLVCGKPQSKMTRHLKTHNTHAKIAYAFSLPEDSKDRKVILEKMRNKGNFKHTVPCESIRPP</sequence>
<reference evidence="2 3" key="1">
    <citation type="submission" date="2021-07" db="EMBL/GenBank/DDBJ databases">
        <authorList>
            <person name="Palmer J.M."/>
        </authorList>
    </citation>
    <scope>NUCLEOTIDE SEQUENCE [LARGE SCALE GENOMIC DNA]</scope>
    <source>
        <strain evidence="2 3">AT_MEX2019</strain>
        <tissue evidence="2">Muscle</tissue>
    </source>
</reference>
<accession>A0ABU7B732</accession>
<feature type="compositionally biased region" description="Basic and acidic residues" evidence="1">
    <location>
        <begin position="89"/>
        <end position="100"/>
    </location>
</feature>
<dbReference type="PANTHER" id="PTHR33480:SF5">
    <property type="entry name" value="SI:DKEY-51D8.9"/>
    <property type="match status" value="1"/>
</dbReference>
<dbReference type="Proteomes" id="UP001345963">
    <property type="component" value="Unassembled WGS sequence"/>
</dbReference>
<feature type="region of interest" description="Disordered" evidence="1">
    <location>
        <begin position="61"/>
        <end position="100"/>
    </location>
</feature>
<name>A0ABU7B732_9TELE</name>
<keyword evidence="3" id="KW-1185">Reference proteome</keyword>
<comment type="caution">
    <text evidence="2">The sequence shown here is derived from an EMBL/GenBank/DDBJ whole genome shotgun (WGS) entry which is preliminary data.</text>
</comment>
<feature type="compositionally biased region" description="Polar residues" evidence="1">
    <location>
        <begin position="29"/>
        <end position="44"/>
    </location>
</feature>
<evidence type="ECO:0000256" key="1">
    <source>
        <dbReference type="SAM" id="MobiDB-lite"/>
    </source>
</evidence>
<proteinExistence type="predicted"/>
<evidence type="ECO:0000313" key="3">
    <source>
        <dbReference type="Proteomes" id="UP001345963"/>
    </source>
</evidence>
<evidence type="ECO:0000313" key="2">
    <source>
        <dbReference type="EMBL" id="MED6246377.1"/>
    </source>
</evidence>
<protein>
    <submittedName>
        <fullName evidence="2">Uncharacterized protein</fullName>
    </submittedName>
</protein>
<feature type="region of interest" description="Disordered" evidence="1">
    <location>
        <begin position="1"/>
        <end position="48"/>
    </location>
</feature>
<dbReference type="EMBL" id="JAHUTI010042859">
    <property type="protein sequence ID" value="MED6246377.1"/>
    <property type="molecule type" value="Genomic_DNA"/>
</dbReference>